<protein>
    <recommendedName>
        <fullName evidence="4">DUF4900 domain-containing protein</fullName>
    </recommendedName>
</protein>
<keyword evidence="3" id="KW-1185">Reference proteome</keyword>
<evidence type="ECO:0000313" key="3">
    <source>
        <dbReference type="Proteomes" id="UP000622317"/>
    </source>
</evidence>
<evidence type="ECO:0000313" key="2">
    <source>
        <dbReference type="EMBL" id="MBD5778185.1"/>
    </source>
</evidence>
<accession>A0A927IGA6</accession>
<keyword evidence="1" id="KW-0812">Transmembrane</keyword>
<evidence type="ECO:0008006" key="4">
    <source>
        <dbReference type="Google" id="ProtNLM"/>
    </source>
</evidence>
<sequence length="679" mass="75227">MRQTLSSKRGGALAATFVISTAMVLVCTGILSHSLTERKINARHELRLISKNASEALAEYGFAQLRHKFDTRTNFTLTSLQPGTTDALALPDPSLFGSVLDHENSQLVGGTIPDYPTQLTFIDPNDPANEFDPLKGQAVYARNIGIYAKAVVNDPRGGTPIESYVSQKLQVRDAPLFAHAIFYNLDLEISPGPKMEIHGPVHTNGDLYLQGIDGVDFHYPVSTAKDMFYGWGTDKRAAQGSGGERLQNGHVKFKNRSGQLVSMKVNGNYMDSNLANWREYASNRWNGNLLTQEHGIEVYKPVAFPNYQPDDPSTHDYDPINSGHALIEPPVASSDPAYDPEIEKQKLSTKAGLYFSWDVETGEVRAFDRERNEFDISALQGSGSDYLYEIKENAFLDRRRNKWIDILDFNVGKLKQLIENTDTSIPSRHIGNYDPDVPNSFYHPDQKWNGIVYFETSTSSSNAKDQARLNYSGIRLWGGETDVAGQGIPSRGEDPGMTFVTNNALYVRGHFNADGTLHGTTSSYNSAIVPEIGEVPVALYGDSVTILSNNWNDSVTSSKPGASSTEVAAAIVSGLIPSDADNNGKSSGGVHNFPRFLENWSGRDLYIRGSLVCLYESEADDSAWQINYYSPPGRKWGFSELFLNGTFPPGTPLLRTYRRVDYTDLTKEEYETAMQNLPW</sequence>
<reference evidence="2" key="1">
    <citation type="submission" date="2020-09" db="EMBL/GenBank/DDBJ databases">
        <title>Pelagicoccus enzymogenes sp. nov. with an EPS production, isolated from marine sediment.</title>
        <authorList>
            <person name="Feng X."/>
        </authorList>
    </citation>
    <scope>NUCLEOTIDE SEQUENCE</scope>
    <source>
        <strain evidence="2">NFK12</strain>
    </source>
</reference>
<dbReference type="Proteomes" id="UP000622317">
    <property type="component" value="Unassembled WGS sequence"/>
</dbReference>
<comment type="caution">
    <text evidence="2">The sequence shown here is derived from an EMBL/GenBank/DDBJ whole genome shotgun (WGS) entry which is preliminary data.</text>
</comment>
<keyword evidence="1" id="KW-0472">Membrane</keyword>
<dbReference type="RefSeq" id="WP_191615304.1">
    <property type="nucleotide sequence ID" value="NZ_JACYFG010000002.1"/>
</dbReference>
<dbReference type="EMBL" id="JACYFG010000002">
    <property type="protein sequence ID" value="MBD5778185.1"/>
    <property type="molecule type" value="Genomic_DNA"/>
</dbReference>
<dbReference type="AlphaFoldDB" id="A0A927IGA6"/>
<evidence type="ECO:0000256" key="1">
    <source>
        <dbReference type="SAM" id="Phobius"/>
    </source>
</evidence>
<keyword evidence="1" id="KW-1133">Transmembrane helix</keyword>
<feature type="transmembrane region" description="Helical" evidence="1">
    <location>
        <begin position="12"/>
        <end position="31"/>
    </location>
</feature>
<gene>
    <name evidence="2" type="ORF">IEN85_01575</name>
</gene>
<name>A0A927IGA6_9BACT</name>
<organism evidence="2 3">
    <name type="scientific">Pelagicoccus enzymogenes</name>
    <dbReference type="NCBI Taxonomy" id="2773457"/>
    <lineage>
        <taxon>Bacteria</taxon>
        <taxon>Pseudomonadati</taxon>
        <taxon>Verrucomicrobiota</taxon>
        <taxon>Opitutia</taxon>
        <taxon>Puniceicoccales</taxon>
        <taxon>Pelagicoccaceae</taxon>
        <taxon>Pelagicoccus</taxon>
    </lineage>
</organism>
<proteinExistence type="predicted"/>